<keyword evidence="6 7" id="KW-0472">Membrane</keyword>
<dbReference type="Gene3D" id="3.90.550.20">
    <property type="match status" value="1"/>
</dbReference>
<keyword evidence="3" id="KW-0328">Glycosyltransferase</keyword>
<evidence type="ECO:0000313" key="12">
    <source>
        <dbReference type="RefSeq" id="XP_011301362.1"/>
    </source>
</evidence>
<dbReference type="PANTHER" id="PTHR12042:SF21">
    <property type="entry name" value="ALPHA1,4-GALACTOSYLTRANSFERASE 1-RELATED"/>
    <property type="match status" value="1"/>
</dbReference>
<dbReference type="GO" id="GO:0006688">
    <property type="term" value="P:glycosphingolipid biosynthetic process"/>
    <property type="evidence" value="ECO:0007669"/>
    <property type="project" value="TreeGrafter"/>
</dbReference>
<keyword evidence="4" id="KW-0808">Transferase</keyword>
<dbReference type="Pfam" id="PF04572">
    <property type="entry name" value="Gb3_synth"/>
    <property type="match status" value="1"/>
</dbReference>
<evidence type="ECO:0000313" key="11">
    <source>
        <dbReference type="RefSeq" id="XP_011301361.1"/>
    </source>
</evidence>
<dbReference type="SUPFAM" id="SSF53448">
    <property type="entry name" value="Nucleotide-diphospho-sugar transferases"/>
    <property type="match status" value="1"/>
</dbReference>
<keyword evidence="9" id="KW-1185">Reference proteome</keyword>
<evidence type="ECO:0000256" key="2">
    <source>
        <dbReference type="ARBA" id="ARBA00009003"/>
    </source>
</evidence>
<comment type="similarity">
    <text evidence="2">Belongs to the glycosyltransferase 32 family.</text>
</comment>
<feature type="transmembrane region" description="Helical" evidence="7">
    <location>
        <begin position="29"/>
        <end position="46"/>
    </location>
</feature>
<dbReference type="RefSeq" id="XP_011301362.1">
    <property type="nucleotide sequence ID" value="XM_011303060.1"/>
</dbReference>
<evidence type="ECO:0000313" key="10">
    <source>
        <dbReference type="RefSeq" id="XP_011301360.1"/>
    </source>
</evidence>
<dbReference type="GO" id="GO:0035248">
    <property type="term" value="F:alpha-1,4-N-acetylgalactosaminyltransferase activity"/>
    <property type="evidence" value="ECO:0007669"/>
    <property type="project" value="TreeGrafter"/>
</dbReference>
<evidence type="ECO:0000256" key="3">
    <source>
        <dbReference type="ARBA" id="ARBA00022676"/>
    </source>
</evidence>
<feature type="domain" description="Alpha 1,4-glycosyltransferase" evidence="8">
    <location>
        <begin position="251"/>
        <end position="376"/>
    </location>
</feature>
<evidence type="ECO:0000259" key="8">
    <source>
        <dbReference type="Pfam" id="PF04572"/>
    </source>
</evidence>
<evidence type="ECO:0000256" key="6">
    <source>
        <dbReference type="ARBA" id="ARBA00023136"/>
    </source>
</evidence>
<reference evidence="10 11" key="1">
    <citation type="submission" date="2025-04" db="UniProtKB">
        <authorList>
            <consortium name="RefSeq"/>
        </authorList>
    </citation>
    <scope>IDENTIFICATION</scope>
    <source>
        <strain evidence="10 11">USDA-PBARC FA_bdor</strain>
        <tissue evidence="10 11">Whole organism</tissue>
    </source>
</reference>
<dbReference type="GeneID" id="105265524"/>
<dbReference type="AlphaFoldDB" id="A0A9R1T247"/>
<dbReference type="GO" id="GO:0000139">
    <property type="term" value="C:Golgi membrane"/>
    <property type="evidence" value="ECO:0007669"/>
    <property type="project" value="UniProtKB-SubCell"/>
</dbReference>
<dbReference type="RefSeq" id="XP_011301361.1">
    <property type="nucleotide sequence ID" value="XM_011303059.1"/>
</dbReference>
<accession>A0A9R1T247</accession>
<name>A0A9R1T247_9HYME</name>
<dbReference type="InterPro" id="IPR051981">
    <property type="entry name" value="Glycosyltransf_32"/>
</dbReference>
<dbReference type="PANTHER" id="PTHR12042">
    <property type="entry name" value="LACTOSYLCERAMIDE 4-ALPHA-GALACTOSYLTRANSFERASE ALPHA- 1,4-GALACTOSYLTRANSFERASE"/>
    <property type="match status" value="1"/>
</dbReference>
<gene>
    <name evidence="10 11 12" type="primary">LOC105265524</name>
</gene>
<organism evidence="9 10">
    <name type="scientific">Fopius arisanus</name>
    <dbReference type="NCBI Taxonomy" id="64838"/>
    <lineage>
        <taxon>Eukaryota</taxon>
        <taxon>Metazoa</taxon>
        <taxon>Ecdysozoa</taxon>
        <taxon>Arthropoda</taxon>
        <taxon>Hexapoda</taxon>
        <taxon>Insecta</taxon>
        <taxon>Pterygota</taxon>
        <taxon>Neoptera</taxon>
        <taxon>Endopterygota</taxon>
        <taxon>Hymenoptera</taxon>
        <taxon>Apocrita</taxon>
        <taxon>Ichneumonoidea</taxon>
        <taxon>Braconidae</taxon>
        <taxon>Opiinae</taxon>
        <taxon>Fopius</taxon>
    </lineage>
</organism>
<evidence type="ECO:0000256" key="4">
    <source>
        <dbReference type="ARBA" id="ARBA00022679"/>
    </source>
</evidence>
<keyword evidence="7" id="KW-0812">Transmembrane</keyword>
<dbReference type="InterPro" id="IPR007652">
    <property type="entry name" value="A1-4-GlycosylTfrase_dom"/>
</dbReference>
<keyword evidence="7" id="KW-1133">Transmembrane helix</keyword>
<dbReference type="InterPro" id="IPR007577">
    <property type="entry name" value="GlycoTrfase_DXD_sugar-bd_CS"/>
</dbReference>
<dbReference type="Proteomes" id="UP000694866">
    <property type="component" value="Unplaced"/>
</dbReference>
<proteinExistence type="inferred from homology"/>
<protein>
    <submittedName>
        <fullName evidence="10 11">Lactosylceramide 4-alpha-galactosyltransferase isoform X1</fullName>
    </submittedName>
</protein>
<accession>A0A9R1TZ78</accession>
<accession>A0A9R1TXD2</accession>
<keyword evidence="5" id="KW-0333">Golgi apparatus</keyword>
<dbReference type="KEGG" id="fas:105265524"/>
<dbReference type="OrthoDB" id="409543at2759"/>
<sequence>MLEGVQKIDFFISLRGGASTISRKMRKKVLLGCCLGTLLCIVVLSSNHELMQRVIPFFVNPPEDISCYVETSAPGSLEVILTTDVNDFPEDKNSPRASNNIFFHETSCFGDEGITLTPRQACAVESAARMNPTMQVYLLVLSHSNFSVVTKEIVEALSAYKNVKIRRIFMEEYVKNTPLEEWWASGILRTSKWPRSHMSDILRYLTLWKFGGIYLDLDVVVTTSLEKLTNFAGAEDWEDVAAGVLGFGMSGLGRRIADACLRDLKKNFRGDVWGNNGPGVITRTLQKLCATKYARDMTTKRCRGFTVYPPSSFYPIHYKKWKLYFDENEKNTTMTIINRALAIHVWNKLSGSEVISPPSNVPYATVASEFCPKIYSRSGKFF</sequence>
<dbReference type="Pfam" id="PF04488">
    <property type="entry name" value="Gly_transf_sug"/>
    <property type="match status" value="1"/>
</dbReference>
<comment type="subcellular location">
    <subcellularLocation>
        <location evidence="1">Golgi apparatus membrane</location>
        <topology evidence="1">Single-pass type II membrane protein</topology>
    </subcellularLocation>
</comment>
<dbReference type="RefSeq" id="XP_011301360.1">
    <property type="nucleotide sequence ID" value="XM_011303058.1"/>
</dbReference>
<dbReference type="InterPro" id="IPR029044">
    <property type="entry name" value="Nucleotide-diphossugar_trans"/>
</dbReference>
<evidence type="ECO:0000313" key="9">
    <source>
        <dbReference type="Proteomes" id="UP000694866"/>
    </source>
</evidence>
<evidence type="ECO:0000256" key="1">
    <source>
        <dbReference type="ARBA" id="ARBA00004323"/>
    </source>
</evidence>
<evidence type="ECO:0000256" key="5">
    <source>
        <dbReference type="ARBA" id="ARBA00023034"/>
    </source>
</evidence>
<evidence type="ECO:0000256" key="7">
    <source>
        <dbReference type="SAM" id="Phobius"/>
    </source>
</evidence>